<dbReference type="Gene3D" id="3.40.47.10">
    <property type="match status" value="2"/>
</dbReference>
<evidence type="ECO:0000256" key="7">
    <source>
        <dbReference type="RuleBase" id="RU003557"/>
    </source>
</evidence>
<evidence type="ECO:0000256" key="2">
    <source>
        <dbReference type="ARBA" id="ARBA00012705"/>
    </source>
</evidence>
<evidence type="ECO:0000256" key="1">
    <source>
        <dbReference type="ARBA" id="ARBA00010982"/>
    </source>
</evidence>
<dbReference type="PANTHER" id="PTHR18919:SF107">
    <property type="entry name" value="ACETYL-COA ACETYLTRANSFERASE, CYTOSOLIC"/>
    <property type="match status" value="1"/>
</dbReference>
<dbReference type="NCBIfam" id="TIGR01930">
    <property type="entry name" value="AcCoA-C-Actrans"/>
    <property type="match status" value="1"/>
</dbReference>
<reference evidence="10 11" key="1">
    <citation type="submission" date="2016-06" db="EMBL/GenBank/DDBJ databases">
        <authorList>
            <person name="Kjaerup R.B."/>
            <person name="Dalgaard T.S."/>
            <person name="Juul-Madsen H.R."/>
        </authorList>
    </citation>
    <scope>NUCLEOTIDE SEQUENCE [LARGE SCALE GENOMIC DNA]</scope>
    <source>
        <strain evidence="10 11">DSM 43363</strain>
    </source>
</reference>
<evidence type="ECO:0000259" key="9">
    <source>
        <dbReference type="Pfam" id="PF02803"/>
    </source>
</evidence>
<feature type="active site" description="Proton acceptor" evidence="6">
    <location>
        <position position="353"/>
    </location>
</feature>
<feature type="domain" description="Thiolase N-terminal" evidence="8">
    <location>
        <begin position="5"/>
        <end position="258"/>
    </location>
</feature>
<evidence type="ECO:0000313" key="10">
    <source>
        <dbReference type="EMBL" id="SCL73468.1"/>
    </source>
</evidence>
<gene>
    <name evidence="10" type="ORF">GA0070608_5753</name>
</gene>
<evidence type="ECO:0000313" key="11">
    <source>
        <dbReference type="Proteomes" id="UP000199343"/>
    </source>
</evidence>
<dbReference type="PROSITE" id="PS00737">
    <property type="entry name" value="THIOLASE_2"/>
    <property type="match status" value="1"/>
</dbReference>
<dbReference type="EC" id="2.3.1.9" evidence="2"/>
<evidence type="ECO:0000256" key="4">
    <source>
        <dbReference type="ARBA" id="ARBA00023315"/>
    </source>
</evidence>
<dbReference type="Proteomes" id="UP000199343">
    <property type="component" value="Unassembled WGS sequence"/>
</dbReference>
<evidence type="ECO:0000256" key="5">
    <source>
        <dbReference type="ARBA" id="ARBA00040529"/>
    </source>
</evidence>
<comment type="similarity">
    <text evidence="1 7">Belongs to the thiolase-like superfamily. Thiolase family.</text>
</comment>
<dbReference type="GO" id="GO:0003985">
    <property type="term" value="F:acetyl-CoA C-acetyltransferase activity"/>
    <property type="evidence" value="ECO:0007669"/>
    <property type="project" value="UniProtKB-EC"/>
</dbReference>
<keyword evidence="3 7" id="KW-0808">Transferase</keyword>
<evidence type="ECO:0000256" key="3">
    <source>
        <dbReference type="ARBA" id="ARBA00022679"/>
    </source>
</evidence>
<evidence type="ECO:0000256" key="6">
    <source>
        <dbReference type="PIRSR" id="PIRSR000429-1"/>
    </source>
</evidence>
<dbReference type="AlphaFoldDB" id="A0A1C6W4M3"/>
<dbReference type="InterPro" id="IPR020616">
    <property type="entry name" value="Thiolase_N"/>
</dbReference>
<keyword evidence="4 7" id="KW-0012">Acyltransferase</keyword>
<dbReference type="EMBL" id="FMIC01000002">
    <property type="protein sequence ID" value="SCL73468.1"/>
    <property type="molecule type" value="Genomic_DNA"/>
</dbReference>
<dbReference type="PANTHER" id="PTHR18919">
    <property type="entry name" value="ACETYL-COA C-ACYLTRANSFERASE"/>
    <property type="match status" value="1"/>
</dbReference>
<feature type="domain" description="Thiolase C-terminal" evidence="9">
    <location>
        <begin position="268"/>
        <end position="394"/>
    </location>
</feature>
<dbReference type="OrthoDB" id="9764638at2"/>
<dbReference type="RefSeq" id="WP_091632086.1">
    <property type="nucleotide sequence ID" value="NZ_FMIC01000002.1"/>
</dbReference>
<dbReference type="STRING" id="47871.GA0070608_5753"/>
<proteinExistence type="inferred from homology"/>
<feature type="active site" description="Acyl-thioester intermediate" evidence="6">
    <location>
        <position position="88"/>
    </location>
</feature>
<organism evidence="10 11">
    <name type="scientific">Micromonospora peucetia</name>
    <dbReference type="NCBI Taxonomy" id="47871"/>
    <lineage>
        <taxon>Bacteria</taxon>
        <taxon>Bacillati</taxon>
        <taxon>Actinomycetota</taxon>
        <taxon>Actinomycetes</taxon>
        <taxon>Micromonosporales</taxon>
        <taxon>Micromonosporaceae</taxon>
        <taxon>Micromonospora</taxon>
    </lineage>
</organism>
<dbReference type="InterPro" id="IPR020617">
    <property type="entry name" value="Thiolase_C"/>
</dbReference>
<dbReference type="PIRSF" id="PIRSF000429">
    <property type="entry name" value="Ac-CoA_Ac_transf"/>
    <property type="match status" value="1"/>
</dbReference>
<dbReference type="InterPro" id="IPR016039">
    <property type="entry name" value="Thiolase-like"/>
</dbReference>
<dbReference type="InterPro" id="IPR002155">
    <property type="entry name" value="Thiolase"/>
</dbReference>
<dbReference type="Pfam" id="PF00108">
    <property type="entry name" value="Thiolase_N"/>
    <property type="match status" value="1"/>
</dbReference>
<dbReference type="InterPro" id="IPR020610">
    <property type="entry name" value="Thiolase_AS"/>
</dbReference>
<protein>
    <recommendedName>
        <fullName evidence="5">Probable acetyl-CoA acetyltransferase</fullName>
        <ecNumber evidence="2">2.3.1.9</ecNumber>
    </recommendedName>
</protein>
<accession>A0A1C6W4M3</accession>
<dbReference type="Pfam" id="PF02803">
    <property type="entry name" value="Thiolase_C"/>
    <property type="match status" value="1"/>
</dbReference>
<dbReference type="PROSITE" id="PS00099">
    <property type="entry name" value="THIOLASE_3"/>
    <property type="match status" value="1"/>
</dbReference>
<dbReference type="SUPFAM" id="SSF53901">
    <property type="entry name" value="Thiolase-like"/>
    <property type="match status" value="2"/>
</dbReference>
<sequence>MTDDVVVLATGRTPFGRFGGALRDLPLPDLGAIPVGAVLDRAGLTGADVDELAFGVNFPGSERSVARQVLLRAGIPEEKVAFTVDRACCSSLAAITLASRGLRLNDTALSVAGAVENLSRVPYFVHEARFGNRIGDIVLTDQLVVSCPHTGVPRAVQAGVEATEHGVDRAEQDDWALRSQQRYADALARGCFDDEIVPVDVPDRTGRPVRLAADEVPRPDTTAEQLAALRTVYGSATVTAGNAPNMGTGAVALVLASTAEATRRGTTGLATISACTQVSGDPQRLASMPARAAQRALARAGLTLADIDLIEVNEAFAAVPLVTTLVLADGDREKALRLRERTNVNGGAVAVGHPTGATGGRLVMTMINELRRRGGGRGLVAICGGVGEAESAIVTVR</sequence>
<feature type="active site" description="Proton acceptor" evidence="6">
    <location>
        <position position="383"/>
    </location>
</feature>
<evidence type="ECO:0000259" key="8">
    <source>
        <dbReference type="Pfam" id="PF00108"/>
    </source>
</evidence>
<name>A0A1C6W4M3_9ACTN</name>
<dbReference type="CDD" id="cd00751">
    <property type="entry name" value="thiolase"/>
    <property type="match status" value="1"/>
</dbReference>
<dbReference type="InterPro" id="IPR020613">
    <property type="entry name" value="Thiolase_CS"/>
</dbReference>